<name>A0AA87LQY9_BIFLL</name>
<evidence type="ECO:0000313" key="2">
    <source>
        <dbReference type="EMBL" id="EIJ28725.1"/>
    </source>
</evidence>
<proteinExistence type="predicted"/>
<dbReference type="EMBL" id="AJTF01000007">
    <property type="protein sequence ID" value="EIJ28725.1"/>
    <property type="molecule type" value="Genomic_DNA"/>
</dbReference>
<sequence>MIAGLGLVAPLAACGQTDTGANAVSQPQAYSVAAKTLPDHIVNGDFEYPSIAGHATDKIMDGYAWWAYILPDEGASQTDQRKAPKTITEFDANRFGWKSLTPAVNGFHAGTVELQRDVKGDTPGMQFAEIVSELGEYAIYQDVSVQPGEHLSWSLKHAPRGYTGQRNADQMQVLIGPPGHETVSPATRVTSNGTGRIGETDTTITTHATADRRFHPWETYTGTYLVPDGVTVVRFTFRALTYGDTSGSKTRSGNLVDDISFGATYPLTYDGNGNTDGNTPQRK</sequence>
<gene>
    <name evidence="2" type="ORF">HMPREF1313_1396</name>
</gene>
<feature type="compositionally biased region" description="Polar residues" evidence="1">
    <location>
        <begin position="184"/>
        <end position="193"/>
    </location>
</feature>
<accession>A0AA87LQY9</accession>
<dbReference type="AlphaFoldDB" id="A0AA87LQY9"/>
<reference evidence="2 3" key="1">
    <citation type="journal article" date="2013" name="Genome Announc.">
        <title>Draft Genome Sequences of Two Pairs of Human Intestinal Bifidobacterium longum subsp. longum Strains, 44B and 1-6B and 35B and 2-2B, Consecutively Isolated from Two Children after a 5-Year Time Period.</title>
        <authorList>
            <person name="Shkoporov A.N."/>
            <person name="Efimov B.A."/>
            <person name="Khokhlova E.V."/>
            <person name="Chaplin A.V."/>
            <person name="Kafarskaya L.I."/>
            <person name="Durkin A.S."/>
            <person name="McCorrison J."/>
            <person name="Torralba M."/>
            <person name="Gillis M."/>
            <person name="Sutton G."/>
            <person name="Weibel D.B."/>
            <person name="Nelson K.E."/>
            <person name="Smeianov V.V."/>
        </authorList>
    </citation>
    <scope>NUCLEOTIDE SEQUENCE [LARGE SCALE GENOMIC DNA]</scope>
    <source>
        <strain evidence="2 3">1-6B</strain>
    </source>
</reference>
<evidence type="ECO:0000313" key="3">
    <source>
        <dbReference type="Proteomes" id="UP000006410"/>
    </source>
</evidence>
<protein>
    <submittedName>
        <fullName evidence="2">Uncharacterized protein</fullName>
    </submittedName>
</protein>
<feature type="region of interest" description="Disordered" evidence="1">
    <location>
        <begin position="178"/>
        <end position="200"/>
    </location>
</feature>
<organism evidence="2 3">
    <name type="scientific">Bifidobacterium longum subsp. longum 1-6B</name>
    <dbReference type="NCBI Taxonomy" id="1161744"/>
    <lineage>
        <taxon>Bacteria</taxon>
        <taxon>Bacillati</taxon>
        <taxon>Actinomycetota</taxon>
        <taxon>Actinomycetes</taxon>
        <taxon>Bifidobacteriales</taxon>
        <taxon>Bifidobacteriaceae</taxon>
        <taxon>Bifidobacterium</taxon>
    </lineage>
</organism>
<evidence type="ECO:0000256" key="1">
    <source>
        <dbReference type="SAM" id="MobiDB-lite"/>
    </source>
</evidence>
<comment type="caution">
    <text evidence="2">The sequence shown here is derived from an EMBL/GenBank/DDBJ whole genome shotgun (WGS) entry which is preliminary data.</text>
</comment>
<dbReference type="Proteomes" id="UP000006410">
    <property type="component" value="Unassembled WGS sequence"/>
</dbReference>